<dbReference type="Gene3D" id="1.20.58.530">
    <property type="match status" value="1"/>
</dbReference>
<dbReference type="InterPro" id="IPR027417">
    <property type="entry name" value="P-loop_NTPase"/>
</dbReference>
<gene>
    <name evidence="2" type="primary">MYO18</name>
    <name evidence="2" type="ORF">Ciccas_000198</name>
</gene>
<sequence>MQILITNERENARNRWLGLMKAASTLDMDCEQEFAPGGISRMLGAIYHLGCARAHSQELNPNVCLFADASAGKRAAHLLGVSFNDLHSAIFNPRWTQIHGAPPKHVKGSWTPLDMLDGFANGLFMVAVDTLLSLINRSLNKSLSRDQTFNPTLAPYKLILLDPPGLQVPSACGRASGASFEDLIFNYLHERLFQFCYETSFGLQLKRMSSENVPINLDASFKETVSNQIETMILLLDRKPKDFAGVEIGTRATPRSQLSHPESVRLQGIIQLLDEAARTGTEDSFIRSVGAVYQEYKSKVFNPGSLLRGVRKCKKFYIYHALGTAPVEYNCSEWLRNCRFAPSRLHPAQLIKRSTDLQLKRLIENAMNVDPSTSSDEDTSLAMRSKWQVDELISSMRSSMSKRGSQDKGIHWVHCLLPVANAGLCELFSSSSRWSSYNRRNMEFSQVNDICGRLCCRLVRSQIRGLGLAPLLAASKATYCESIPNSDFRRLFAQSLSSTQIRSNIHSLSDKTIVDDILSHHVQSAASYYVTHNMTFLKFGVLESLIDGSATSISPPEIISNFQERFIIKLQALCRGYLVRRRYARHINEDAAVCRIQDAASVWLELKTDPWWRLYMTIRRRICRDPLYSVRASFNSTSSLDKSRNTDQVYRQQAKRLELTDAAQQQALSMDLERLKRECEKERSRSSHLMEQLNKAETGYDAKLNKEKYSLELKLRELESENAQLQNELEIKVDECSRLDQLVEQLRAEQLRTSDAHADELEELRHQHKARVAQVESQLDAARDERRDSLTEKRRLERQIAESEEQVKSFELRLRDCANSDQVLEKKYRAQIRRLKEQLDSKEAMLEHLWSQQPEDRALVKELKNKLTEAEERSDQLSRQKRNAEKELEELQQIVVDLEQTKKEASHHSADVL</sequence>
<reference evidence="2 3" key="1">
    <citation type="submission" date="2024-11" db="EMBL/GenBank/DDBJ databases">
        <title>Adaptive evolution of stress response genes in parasites aligns with host niche diversity.</title>
        <authorList>
            <person name="Hahn C."/>
            <person name="Resl P."/>
        </authorList>
    </citation>
    <scope>NUCLEOTIDE SEQUENCE [LARGE SCALE GENOMIC DNA]</scope>
    <source>
        <strain evidence="2">EGGRZ-B1_66</strain>
        <tissue evidence="2">Body</tissue>
    </source>
</reference>
<evidence type="ECO:0000256" key="1">
    <source>
        <dbReference type="SAM" id="MobiDB-lite"/>
    </source>
</evidence>
<dbReference type="Pfam" id="PF00612">
    <property type="entry name" value="IQ"/>
    <property type="match status" value="1"/>
</dbReference>
<organism evidence="2 3">
    <name type="scientific">Cichlidogyrus casuarinus</name>
    <dbReference type="NCBI Taxonomy" id="1844966"/>
    <lineage>
        <taxon>Eukaryota</taxon>
        <taxon>Metazoa</taxon>
        <taxon>Spiralia</taxon>
        <taxon>Lophotrochozoa</taxon>
        <taxon>Platyhelminthes</taxon>
        <taxon>Monogenea</taxon>
        <taxon>Monopisthocotylea</taxon>
        <taxon>Dactylogyridea</taxon>
        <taxon>Ancyrocephalidae</taxon>
        <taxon>Cichlidogyrus</taxon>
    </lineage>
</organism>
<accession>A0ABD2QNM7</accession>
<protein>
    <submittedName>
        <fullName evidence="2">Myosin tail</fullName>
    </submittedName>
</protein>
<dbReference type="AlphaFoldDB" id="A0ABD2QNM7"/>
<keyword evidence="3" id="KW-1185">Reference proteome</keyword>
<name>A0ABD2QNM7_9PLAT</name>
<dbReference type="PANTHER" id="PTHR45615:SF36">
    <property type="entry name" value="MYOSIN HEAVY CHAIN-LIKE, ISOFORM B-RELATED"/>
    <property type="match status" value="1"/>
</dbReference>
<dbReference type="Gene3D" id="4.10.270.10">
    <property type="entry name" value="Myosin, subunit A"/>
    <property type="match status" value="1"/>
</dbReference>
<dbReference type="InterPro" id="IPR000048">
    <property type="entry name" value="IQ_motif_EF-hand-BS"/>
</dbReference>
<feature type="region of interest" description="Disordered" evidence="1">
    <location>
        <begin position="768"/>
        <end position="790"/>
    </location>
</feature>
<comment type="caution">
    <text evidence="2">The sequence shown here is derived from an EMBL/GenBank/DDBJ whole genome shotgun (WGS) entry which is preliminary data.</text>
</comment>
<dbReference type="SUPFAM" id="SSF52540">
    <property type="entry name" value="P-loop containing nucleoside triphosphate hydrolases"/>
    <property type="match status" value="1"/>
</dbReference>
<dbReference type="PROSITE" id="PS50096">
    <property type="entry name" value="IQ"/>
    <property type="match status" value="1"/>
</dbReference>
<dbReference type="Gene3D" id="1.20.120.720">
    <property type="entry name" value="Myosin VI head, motor domain, U50 subdomain"/>
    <property type="match status" value="1"/>
</dbReference>
<evidence type="ECO:0000313" key="3">
    <source>
        <dbReference type="Proteomes" id="UP001626550"/>
    </source>
</evidence>
<dbReference type="PANTHER" id="PTHR45615">
    <property type="entry name" value="MYOSIN HEAVY CHAIN, NON-MUSCLE"/>
    <property type="match status" value="1"/>
</dbReference>
<proteinExistence type="predicted"/>
<feature type="compositionally biased region" description="Basic and acidic residues" evidence="1">
    <location>
        <begin position="781"/>
        <end position="790"/>
    </location>
</feature>
<dbReference type="Proteomes" id="UP001626550">
    <property type="component" value="Unassembled WGS sequence"/>
</dbReference>
<dbReference type="EMBL" id="JBJKFK010000010">
    <property type="protein sequence ID" value="KAL3321123.1"/>
    <property type="molecule type" value="Genomic_DNA"/>
</dbReference>
<evidence type="ECO:0000313" key="2">
    <source>
        <dbReference type="EMBL" id="KAL3321123.1"/>
    </source>
</evidence>